<comment type="cofactor">
    <cofactor evidence="1">
        <name>heme</name>
        <dbReference type="ChEBI" id="CHEBI:30413"/>
    </cofactor>
</comment>
<protein>
    <submittedName>
        <fullName evidence="4">Cytochrome P450</fullName>
    </submittedName>
</protein>
<dbReference type="Proteomes" id="UP001515660">
    <property type="component" value="Unassembled WGS sequence"/>
</dbReference>
<dbReference type="InterPro" id="IPR001128">
    <property type="entry name" value="Cyt_P450"/>
</dbReference>
<sequence>MTPPKPEPRAERVSLWGHLRAFRRDILSAQPARLYRAWMAEFRTPFFESYLCNDPALVRRVLDERPQDFPKSDRVTEGLRPLLGRSVFVTNGEEWLRQRRIIDPAFEGGRLREAFPAIRAAAEAAVARMGTGEVEVELAASHAAADVIFRTLFSIPIEDRVAQAVFHEFRAYQRSAPILNLGAFLRLPPWVPRLHRGATRRSARVIRRLIEGLTAERAAAIAAGRAPQDLATKIMTTPDPVTGAPFGTGEMVDQVAIFFLAGHETSASALAWALYLLATHPEVQERVAAEAQGLRPEFGVVGSLRLTRDVFREALRLYPPVPMLVRETAGEEEFRGRQVKRGAQVVISPWHLHRHERLWERPDAFDPDRWSGAVPQGGYLPFSRGPRVCPGAGFAMLEGTLMLAHLVRAFRFEALPDRVPVPVAHLTVRARDGIWLRVSRR</sequence>
<dbReference type="InterPro" id="IPR036396">
    <property type="entry name" value="Cyt_P450_sf"/>
</dbReference>
<dbReference type="PANTHER" id="PTHR24305:SF166">
    <property type="entry name" value="CYTOCHROME P450 12A4, MITOCHONDRIAL-RELATED"/>
    <property type="match status" value="1"/>
</dbReference>
<comment type="similarity">
    <text evidence="2 3">Belongs to the cytochrome P450 family.</text>
</comment>
<dbReference type="SUPFAM" id="SSF48264">
    <property type="entry name" value="Cytochrome P450"/>
    <property type="match status" value="1"/>
</dbReference>
<comment type="caution">
    <text evidence="4">The sequence shown here is derived from an EMBL/GenBank/DDBJ whole genome shotgun (WGS) entry which is preliminary data.</text>
</comment>
<gene>
    <name evidence="4" type="ORF">G8O29_10130</name>
</gene>
<keyword evidence="3" id="KW-0408">Iron</keyword>
<dbReference type="PANTHER" id="PTHR24305">
    <property type="entry name" value="CYTOCHROME P450"/>
    <property type="match status" value="1"/>
</dbReference>
<dbReference type="PRINTS" id="PR00385">
    <property type="entry name" value="P450"/>
</dbReference>
<dbReference type="EMBL" id="JAANHS010000006">
    <property type="protein sequence ID" value="NHB77096.1"/>
    <property type="molecule type" value="Genomic_DNA"/>
</dbReference>
<organism evidence="4 5">
    <name type="scientific">Rhodobacter calidifons</name>
    <dbReference type="NCBI Taxonomy" id="2715277"/>
    <lineage>
        <taxon>Bacteria</taxon>
        <taxon>Pseudomonadati</taxon>
        <taxon>Pseudomonadota</taxon>
        <taxon>Alphaproteobacteria</taxon>
        <taxon>Rhodobacterales</taxon>
        <taxon>Rhodobacter group</taxon>
        <taxon>Rhodobacter</taxon>
    </lineage>
</organism>
<evidence type="ECO:0000256" key="1">
    <source>
        <dbReference type="ARBA" id="ARBA00001971"/>
    </source>
</evidence>
<keyword evidence="3" id="KW-0349">Heme</keyword>
<evidence type="ECO:0000313" key="5">
    <source>
        <dbReference type="Proteomes" id="UP001515660"/>
    </source>
</evidence>
<proteinExistence type="inferred from homology"/>
<dbReference type="Pfam" id="PF00067">
    <property type="entry name" value="p450"/>
    <property type="match status" value="1"/>
</dbReference>
<keyword evidence="5" id="KW-1185">Reference proteome</keyword>
<dbReference type="PRINTS" id="PR00463">
    <property type="entry name" value="EP450I"/>
</dbReference>
<dbReference type="InterPro" id="IPR002401">
    <property type="entry name" value="Cyt_P450_E_grp-I"/>
</dbReference>
<accession>A0ABX0G7B5</accession>
<dbReference type="PROSITE" id="PS00086">
    <property type="entry name" value="CYTOCHROME_P450"/>
    <property type="match status" value="1"/>
</dbReference>
<keyword evidence="3" id="KW-0479">Metal-binding</keyword>
<dbReference type="InterPro" id="IPR050121">
    <property type="entry name" value="Cytochrome_P450_monoxygenase"/>
</dbReference>
<dbReference type="InterPro" id="IPR017972">
    <property type="entry name" value="Cyt_P450_CS"/>
</dbReference>
<dbReference type="Gene3D" id="1.10.630.10">
    <property type="entry name" value="Cytochrome P450"/>
    <property type="match status" value="1"/>
</dbReference>
<evidence type="ECO:0000256" key="2">
    <source>
        <dbReference type="ARBA" id="ARBA00010617"/>
    </source>
</evidence>
<evidence type="ECO:0000256" key="3">
    <source>
        <dbReference type="RuleBase" id="RU000461"/>
    </source>
</evidence>
<keyword evidence="3" id="KW-0560">Oxidoreductase</keyword>
<dbReference type="RefSeq" id="WP_166403120.1">
    <property type="nucleotide sequence ID" value="NZ_JAANHS010000006.1"/>
</dbReference>
<reference evidence="4 5" key="1">
    <citation type="journal article" date="2022" name="Microorganisms">
        <title>Genome Sequence and Characterization of a Xanthorhodopsin-Containing, Aerobic Anoxygenic Phototrophic Rhodobacter Species, Isolated from Mesophilic Conditions at Yellowstone National Park.</title>
        <authorList>
            <person name="Kyndt J.A."/>
            <person name="Robertson S."/>
            <person name="Shoffstall I.B."/>
            <person name="Ramaley R.F."/>
            <person name="Meyer T.E."/>
        </authorList>
    </citation>
    <scope>NUCLEOTIDE SEQUENCE [LARGE SCALE GENOMIC DNA]</scope>
    <source>
        <strain evidence="4 5">M37P</strain>
    </source>
</reference>
<keyword evidence="3" id="KW-0503">Monooxygenase</keyword>
<name>A0ABX0G7B5_9RHOB</name>
<evidence type="ECO:0000313" key="4">
    <source>
        <dbReference type="EMBL" id="NHB77096.1"/>
    </source>
</evidence>